<dbReference type="OrthoDB" id="414698at2759"/>
<dbReference type="eggNOG" id="ENOG502S80R">
    <property type="taxonomic scope" value="Eukaryota"/>
</dbReference>
<dbReference type="AlphaFoldDB" id="E4ZW23"/>
<dbReference type="EMBL" id="FP929127">
    <property type="protein sequence ID" value="CBX95799.1"/>
    <property type="molecule type" value="Genomic_DNA"/>
</dbReference>
<dbReference type="STRING" id="985895.E4ZW23"/>
<keyword evidence="2" id="KW-1185">Reference proteome</keyword>
<dbReference type="InParanoid" id="E4ZW23"/>
<dbReference type="RefSeq" id="XP_003839278.1">
    <property type="nucleotide sequence ID" value="XM_003839230.1"/>
</dbReference>
<gene>
    <name evidence="1" type="ORF">LEMA_P029510.1</name>
</gene>
<proteinExistence type="predicted"/>
<dbReference type="InterPro" id="IPR011990">
    <property type="entry name" value="TPR-like_helical_dom_sf"/>
</dbReference>
<evidence type="ECO:0008006" key="3">
    <source>
        <dbReference type="Google" id="ProtNLM"/>
    </source>
</evidence>
<evidence type="ECO:0000313" key="2">
    <source>
        <dbReference type="Proteomes" id="UP000002668"/>
    </source>
</evidence>
<protein>
    <recommendedName>
        <fullName evidence="3">DUF924-domain-containing protein</fullName>
    </recommendedName>
</protein>
<dbReference type="InterPro" id="IPR010323">
    <property type="entry name" value="DUF924"/>
</dbReference>
<dbReference type="Gene3D" id="1.20.58.320">
    <property type="entry name" value="TPR-like"/>
    <property type="match status" value="1"/>
</dbReference>
<dbReference type="VEuPathDB" id="FungiDB:LEMA_P029510.1"/>
<dbReference type="Proteomes" id="UP000002668">
    <property type="component" value="Genome"/>
</dbReference>
<evidence type="ECO:0000313" key="1">
    <source>
        <dbReference type="EMBL" id="CBX95799.1"/>
    </source>
</evidence>
<reference evidence="2" key="1">
    <citation type="journal article" date="2011" name="Nat. Commun.">
        <title>Effector diversification within compartments of the Leptosphaeria maculans genome affected by Repeat-Induced Point mutations.</title>
        <authorList>
            <person name="Rouxel T."/>
            <person name="Grandaubert J."/>
            <person name="Hane J.K."/>
            <person name="Hoede C."/>
            <person name="van de Wouw A.P."/>
            <person name="Couloux A."/>
            <person name="Dominguez V."/>
            <person name="Anthouard V."/>
            <person name="Bally P."/>
            <person name="Bourras S."/>
            <person name="Cozijnsen A.J."/>
            <person name="Ciuffetti L.M."/>
            <person name="Degrave A."/>
            <person name="Dilmaghani A."/>
            <person name="Duret L."/>
            <person name="Fudal I."/>
            <person name="Goodwin S.B."/>
            <person name="Gout L."/>
            <person name="Glaser N."/>
            <person name="Linglin J."/>
            <person name="Kema G.H.J."/>
            <person name="Lapalu N."/>
            <person name="Lawrence C.B."/>
            <person name="May K."/>
            <person name="Meyer M."/>
            <person name="Ollivier B."/>
            <person name="Poulain J."/>
            <person name="Schoch C.L."/>
            <person name="Simon A."/>
            <person name="Spatafora J.W."/>
            <person name="Stachowiak A."/>
            <person name="Turgeon B.G."/>
            <person name="Tyler B.M."/>
            <person name="Vincent D."/>
            <person name="Weissenbach J."/>
            <person name="Amselem J."/>
            <person name="Quesneville H."/>
            <person name="Oliver R.P."/>
            <person name="Wincker P."/>
            <person name="Balesdent M.-H."/>
            <person name="Howlett B.J."/>
        </authorList>
    </citation>
    <scope>NUCLEOTIDE SEQUENCE [LARGE SCALE GENOMIC DNA]</scope>
    <source>
        <strain evidence="2">JN3 / isolate v23.1.3 / race Av1-4-5-6-7-8</strain>
    </source>
</reference>
<sequence length="278" mass="31098">MSTPPSFKLDPTIFNADFYKRMADFWFSGVDTTGRSFETNTMHRWFGAGSPDEKRSFDDACRVIASPALSSISPTHFPNPTAQPFLDELARVHNEGTGMCTTHDEDVAWTALALVLLLDQMPRNLFRAGEGLRSVYMHYDKMSYALASTLITTPSLPFPRPDKHPLFSRSAAHRSWFFMPLMHSEDPAAHDLLAAEVASFRAEWEGMQDVDGSRTLMERFHEAAMTHRDIVEKFGRYPHRNVAMGRTSTPEELEFLDNGGPTFGVVVEKEAGGEGASS</sequence>
<dbReference type="HOGENOM" id="CLU_065010_0_1_1"/>
<dbReference type="GeneID" id="13280951"/>
<organism evidence="2">
    <name type="scientific">Leptosphaeria maculans (strain JN3 / isolate v23.1.3 / race Av1-4-5-6-7-8)</name>
    <name type="common">Blackleg fungus</name>
    <name type="synonym">Phoma lingam</name>
    <dbReference type="NCBI Taxonomy" id="985895"/>
    <lineage>
        <taxon>Eukaryota</taxon>
        <taxon>Fungi</taxon>
        <taxon>Dikarya</taxon>
        <taxon>Ascomycota</taxon>
        <taxon>Pezizomycotina</taxon>
        <taxon>Dothideomycetes</taxon>
        <taxon>Pleosporomycetidae</taxon>
        <taxon>Pleosporales</taxon>
        <taxon>Pleosporineae</taxon>
        <taxon>Leptosphaeriaceae</taxon>
        <taxon>Plenodomus</taxon>
        <taxon>Plenodomus lingam/Leptosphaeria maculans species complex</taxon>
    </lineage>
</organism>
<dbReference type="Gene3D" id="1.25.40.10">
    <property type="entry name" value="Tetratricopeptide repeat domain"/>
    <property type="match status" value="1"/>
</dbReference>
<dbReference type="OMA" id="NWFYMPL"/>
<dbReference type="Pfam" id="PF06041">
    <property type="entry name" value="DUF924"/>
    <property type="match status" value="1"/>
</dbReference>
<dbReference type="SUPFAM" id="SSF48452">
    <property type="entry name" value="TPR-like"/>
    <property type="match status" value="1"/>
</dbReference>
<name>E4ZW23_LEPMJ</name>
<accession>E4ZW23</accession>